<comment type="subcellular location">
    <subcellularLocation>
        <location evidence="1">Cell membrane</location>
        <topology evidence="1">Multi-pass membrane protein</topology>
    </subcellularLocation>
</comment>
<dbReference type="GO" id="GO:0022857">
    <property type="term" value="F:transmembrane transporter activity"/>
    <property type="evidence" value="ECO:0007669"/>
    <property type="project" value="TreeGrafter"/>
</dbReference>
<dbReference type="Pfam" id="PF02687">
    <property type="entry name" value="FtsX"/>
    <property type="match status" value="2"/>
</dbReference>
<feature type="domain" description="ABC3 transporter permease C-terminal" evidence="8">
    <location>
        <begin position="648"/>
        <end position="757"/>
    </location>
</feature>
<dbReference type="GO" id="GO:0005886">
    <property type="term" value="C:plasma membrane"/>
    <property type="evidence" value="ECO:0007669"/>
    <property type="project" value="UniProtKB-SubCell"/>
</dbReference>
<evidence type="ECO:0000313" key="9">
    <source>
        <dbReference type="EMBL" id="SDH58486.1"/>
    </source>
</evidence>
<protein>
    <submittedName>
        <fullName evidence="9">ABC-type transport system, involved in lipoprotein release, permease component</fullName>
    </submittedName>
</protein>
<accession>A0A1G8DLD3</accession>
<dbReference type="AlphaFoldDB" id="A0A1G8DLD3"/>
<dbReference type="InterPro" id="IPR003838">
    <property type="entry name" value="ABC3_permease_C"/>
</dbReference>
<keyword evidence="9" id="KW-0449">Lipoprotein</keyword>
<gene>
    <name evidence="9" type="ORF">SAMN05421505_11895</name>
</gene>
<keyword evidence="4 7" id="KW-1133">Transmembrane helix</keyword>
<feature type="transmembrane region" description="Helical" evidence="7">
    <location>
        <begin position="415"/>
        <end position="433"/>
    </location>
</feature>
<dbReference type="PANTHER" id="PTHR30572:SF4">
    <property type="entry name" value="ABC TRANSPORTER PERMEASE YTRF"/>
    <property type="match status" value="1"/>
</dbReference>
<feature type="transmembrane region" description="Helical" evidence="7">
    <location>
        <begin position="345"/>
        <end position="366"/>
    </location>
</feature>
<feature type="domain" description="ABC3 transporter permease C-terminal" evidence="8">
    <location>
        <begin position="255"/>
        <end position="373"/>
    </location>
</feature>
<evidence type="ECO:0000256" key="1">
    <source>
        <dbReference type="ARBA" id="ARBA00004651"/>
    </source>
</evidence>
<evidence type="ECO:0000256" key="6">
    <source>
        <dbReference type="ARBA" id="ARBA00038076"/>
    </source>
</evidence>
<organism evidence="9 10">
    <name type="scientific">Sinosporangium album</name>
    <dbReference type="NCBI Taxonomy" id="504805"/>
    <lineage>
        <taxon>Bacteria</taxon>
        <taxon>Bacillati</taxon>
        <taxon>Actinomycetota</taxon>
        <taxon>Actinomycetes</taxon>
        <taxon>Streptosporangiales</taxon>
        <taxon>Streptosporangiaceae</taxon>
        <taxon>Sinosporangium</taxon>
    </lineage>
</organism>
<evidence type="ECO:0000256" key="3">
    <source>
        <dbReference type="ARBA" id="ARBA00022692"/>
    </source>
</evidence>
<dbReference type="InterPro" id="IPR050250">
    <property type="entry name" value="Macrolide_Exporter_MacB"/>
</dbReference>
<evidence type="ECO:0000256" key="5">
    <source>
        <dbReference type="ARBA" id="ARBA00023136"/>
    </source>
</evidence>
<feature type="transmembrane region" description="Helical" evidence="7">
    <location>
        <begin position="646"/>
        <end position="670"/>
    </location>
</feature>
<feature type="transmembrane region" description="Helical" evidence="7">
    <location>
        <begin position="20"/>
        <end position="40"/>
    </location>
</feature>
<evidence type="ECO:0000256" key="4">
    <source>
        <dbReference type="ARBA" id="ARBA00022989"/>
    </source>
</evidence>
<evidence type="ECO:0000256" key="7">
    <source>
        <dbReference type="SAM" id="Phobius"/>
    </source>
</evidence>
<keyword evidence="10" id="KW-1185">Reference proteome</keyword>
<evidence type="ECO:0000256" key="2">
    <source>
        <dbReference type="ARBA" id="ARBA00022475"/>
    </source>
</evidence>
<comment type="similarity">
    <text evidence="6">Belongs to the ABC-4 integral membrane protein family.</text>
</comment>
<feature type="transmembrane region" description="Helical" evidence="7">
    <location>
        <begin position="296"/>
        <end position="325"/>
    </location>
</feature>
<dbReference type="PANTHER" id="PTHR30572">
    <property type="entry name" value="MEMBRANE COMPONENT OF TRANSPORTER-RELATED"/>
    <property type="match status" value="1"/>
</dbReference>
<evidence type="ECO:0000313" key="10">
    <source>
        <dbReference type="Proteomes" id="UP000198923"/>
    </source>
</evidence>
<feature type="transmembrane region" description="Helical" evidence="7">
    <location>
        <begin position="250"/>
        <end position="275"/>
    </location>
</feature>
<sequence length="775" mass="80251">MTRPRYTKIRRDMRQARGRILLMTTAVAVSLIAIGAMLTARTVVTREASANYTATRPASATLDIAGGITPDLLTQVRTRPGITDATARQTLTARVRTGDTWHKMLLFVIDADDPLRISRFDIERGTWPPPADGILLERSAQALLDNPTAVTVTAPGGQPATFTVTGAVHDAAAQERTAYGYLTPQGLTRLGPTPTHHQLKTSIAGDQHTVDTRARELATWLTSQGHTVNAITAPPAGRHPHQSQIDSVTLLFLGFAAAALLLAAAVVATTLGGMLAQQTRQIGILKTLGATTTQILGTYLLLTLAVATAALLLAAAPAILAGLALADATAGLLNLDITDTSIPTWVLAALAATGLGTPLLVALAPLTRAARTTVRAALDHRGTTPPATTRAVRPARGNRLVSLALRNALRRRGRLALTLALLTAGGALFTGGLSTANAWNTWVDDGLARRHYDAEITLTRPAPAHRLTELLRGVPGLTAAEPLSSAPAVPVRGGQVEPARTYPDGGHGAFNLVALPPQSRLTDFELLRGRHLRDGEPGTAVLNQTAATRLGDPAPGTHVTLRAAGTDTTLRVVGVVAEVGGPATAYTAHEPQATATAVRLAYDDPAALTRAEQRLADAGIAAATVVPTAELRTAVDEHVLILIQTLVALAALMAVVGTLGLASAMGIAVTERTREFGIMQTLGATPRTVRLTLILEGTAIGLAGSLLAVAAGLPAAALVGDMLGTLSFGLPLPLAPSRGGMAAWAALGVAAAAAATLTAARRAGRLTVKDTLTYE</sequence>
<dbReference type="STRING" id="504805.SAMN05421505_11895"/>
<evidence type="ECO:0000259" key="8">
    <source>
        <dbReference type="Pfam" id="PF02687"/>
    </source>
</evidence>
<keyword evidence="5 7" id="KW-0472">Membrane</keyword>
<keyword evidence="2" id="KW-1003">Cell membrane</keyword>
<keyword evidence="3 7" id="KW-0812">Transmembrane</keyword>
<dbReference type="Proteomes" id="UP000198923">
    <property type="component" value="Unassembled WGS sequence"/>
</dbReference>
<feature type="transmembrane region" description="Helical" evidence="7">
    <location>
        <begin position="691"/>
        <end position="719"/>
    </location>
</feature>
<dbReference type="RefSeq" id="WP_093171860.1">
    <property type="nucleotide sequence ID" value="NZ_FNCN01000018.1"/>
</dbReference>
<name>A0A1G8DLD3_9ACTN</name>
<dbReference type="OrthoDB" id="9780560at2"/>
<reference evidence="9 10" key="1">
    <citation type="submission" date="2016-10" db="EMBL/GenBank/DDBJ databases">
        <authorList>
            <person name="de Groot N.N."/>
        </authorList>
    </citation>
    <scope>NUCLEOTIDE SEQUENCE [LARGE SCALE GENOMIC DNA]</scope>
    <source>
        <strain evidence="9 10">CPCC 201354</strain>
    </source>
</reference>
<dbReference type="EMBL" id="FNCN01000018">
    <property type="protein sequence ID" value="SDH58486.1"/>
    <property type="molecule type" value="Genomic_DNA"/>
</dbReference>
<feature type="transmembrane region" description="Helical" evidence="7">
    <location>
        <begin position="739"/>
        <end position="760"/>
    </location>
</feature>
<proteinExistence type="inferred from homology"/>